<name>G7Q774_9BACT</name>
<keyword evidence="2" id="KW-1185">Reference proteome</keyword>
<evidence type="ECO:0000313" key="1">
    <source>
        <dbReference type="EMBL" id="EHJ49031.1"/>
    </source>
</evidence>
<dbReference type="AlphaFoldDB" id="G7Q774"/>
<accession>G7Q774</accession>
<dbReference type="eggNOG" id="ENOG50313RI">
    <property type="taxonomic scope" value="Bacteria"/>
</dbReference>
<dbReference type="Proteomes" id="UP000004662">
    <property type="component" value="Chromosome"/>
</dbReference>
<gene>
    <name evidence="1" type="ORF">DFW101_3031</name>
</gene>
<dbReference type="STRING" id="694327.DFW101_3031"/>
<proteinExistence type="predicted"/>
<protein>
    <submittedName>
        <fullName evidence="1">Uncharacterized protein</fullName>
    </submittedName>
</protein>
<dbReference type="HOGENOM" id="CLU_578390_0_0_7"/>
<dbReference type="RefSeq" id="WP_009182383.1">
    <property type="nucleotide sequence ID" value="NZ_CM001368.1"/>
</dbReference>
<dbReference type="OrthoDB" id="5439975at2"/>
<dbReference type="EMBL" id="CM001368">
    <property type="protein sequence ID" value="EHJ49031.1"/>
    <property type="molecule type" value="Genomic_DNA"/>
</dbReference>
<reference evidence="2" key="1">
    <citation type="journal article" date="2015" name="Genome Announc.">
        <title>High-Quality Draft Genome Sequence of Desulfovibrio carbinoliphilus FW-101-2B, an Organic Acid-Oxidizing Sulfate-Reducing Bacterium Isolated from Uranium(VI)-Contaminated Groundwater.</title>
        <authorList>
            <person name="Ramsay B.D."/>
            <person name="Hwang C."/>
            <person name="Woo H.L."/>
            <person name="Carroll S.L."/>
            <person name="Lucas S."/>
            <person name="Han J."/>
            <person name="Lapidus A.L."/>
            <person name="Cheng J.F."/>
            <person name="Goodwin L.A."/>
            <person name="Pitluck S."/>
            <person name="Peters L."/>
            <person name="Chertkov O."/>
            <person name="Held B."/>
            <person name="Detter J.C."/>
            <person name="Han C.S."/>
            <person name="Tapia R."/>
            <person name="Land M.L."/>
            <person name="Hauser L.J."/>
            <person name="Kyrpides N.C."/>
            <person name="Ivanova N.N."/>
            <person name="Mikhailova N."/>
            <person name="Pagani I."/>
            <person name="Woyke T."/>
            <person name="Arkin A.P."/>
            <person name="Dehal P."/>
            <person name="Chivian D."/>
            <person name="Criddle C.S."/>
            <person name="Wu W."/>
            <person name="Chakraborty R."/>
            <person name="Hazen T.C."/>
            <person name="Fields M.W."/>
        </authorList>
    </citation>
    <scope>NUCLEOTIDE SEQUENCE [LARGE SCALE GENOMIC DNA]</scope>
    <source>
        <strain evidence="2">FW-101-2B</strain>
    </source>
</reference>
<organism evidence="1 2">
    <name type="scientific">Solidesulfovibrio carbinoliphilus subsp. oakridgensis</name>
    <dbReference type="NCBI Taxonomy" id="694327"/>
    <lineage>
        <taxon>Bacteria</taxon>
        <taxon>Pseudomonadati</taxon>
        <taxon>Thermodesulfobacteriota</taxon>
        <taxon>Desulfovibrionia</taxon>
        <taxon>Desulfovibrionales</taxon>
        <taxon>Desulfovibrionaceae</taxon>
        <taxon>Solidesulfovibrio</taxon>
    </lineage>
</organism>
<evidence type="ECO:0000313" key="2">
    <source>
        <dbReference type="Proteomes" id="UP000004662"/>
    </source>
</evidence>
<sequence>MNADFRPTVRLRFDGDADALAGLRGTALRELDAMRRENVFDLPVYGRHLRLPGGEAIVCSRIGLLETVTIRAPGAGERRPSGRTALPALPDPEGYFYAIPGCLARYEGLSSLGNAVEDGPLAGWTVGLGADVAVVTASRAGLPEPPGLPAAGIGRELGVFVLPGGAASGLLFGRDHIPDAAPFSVSCLVRLREPLAYDDTYDARGVLNPFRAYFLQSADGRDFTWDCPGSISPLLGFCSPHLHPDWVEIVTYPWAPWNQDFAANTELLAGAKRADTACPGAPPLAGEAYRDAVGNAYPHPSGFVVGLQAAGLFVYNGNRLLGARLSHFETQTGYVPALSDPLECGVWHHAVLTHEADGAVTLYLAREDRAEADAYAGVQPLCAMDAACTWQASGVNAWTLRNGRTGQAIGAYRMNPAMDVALPRFFDYALSPGQASLLQLEALAGLFVADDHEVARAAGAGLTPIIIEKEAL</sequence>